<feature type="transmembrane region" description="Helical" evidence="8">
    <location>
        <begin position="182"/>
        <end position="202"/>
    </location>
</feature>
<feature type="transmembrane region" description="Helical" evidence="8">
    <location>
        <begin position="394"/>
        <end position="414"/>
    </location>
</feature>
<reference evidence="10 11" key="1">
    <citation type="submission" date="2015-06" db="EMBL/GenBank/DDBJ databases">
        <title>Draft genome of the ant-associated black yeast Phialophora attae CBS 131958.</title>
        <authorList>
            <person name="Moreno L.F."/>
            <person name="Stielow B.J."/>
            <person name="de Hoog S."/>
            <person name="Vicente V.A."/>
            <person name="Weiss V.A."/>
            <person name="de Vries M."/>
            <person name="Cruz L.M."/>
            <person name="Souza E.M."/>
        </authorList>
    </citation>
    <scope>NUCLEOTIDE SEQUENCE [LARGE SCALE GENOMIC DNA]</scope>
    <source>
        <strain evidence="10 11">CBS 131958</strain>
    </source>
</reference>
<evidence type="ECO:0000256" key="1">
    <source>
        <dbReference type="ARBA" id="ARBA00004141"/>
    </source>
</evidence>
<feature type="transmembrane region" description="Helical" evidence="8">
    <location>
        <begin position="304"/>
        <end position="326"/>
    </location>
</feature>
<dbReference type="PANTHER" id="PTHR48022:SF10">
    <property type="entry name" value="MAJOR FACILITATOR SUPERFAMILY (MFS) PROFILE DOMAIN-CONTAINING PROTEIN"/>
    <property type="match status" value="1"/>
</dbReference>
<dbReference type="InterPro" id="IPR020846">
    <property type="entry name" value="MFS_dom"/>
</dbReference>
<dbReference type="OrthoDB" id="6133115at2759"/>
<evidence type="ECO:0000313" key="10">
    <source>
        <dbReference type="EMBL" id="KPI41877.1"/>
    </source>
</evidence>
<feature type="transmembrane region" description="Helical" evidence="8">
    <location>
        <begin position="124"/>
        <end position="144"/>
    </location>
</feature>
<feature type="transmembrane region" description="Helical" evidence="8">
    <location>
        <begin position="214"/>
        <end position="235"/>
    </location>
</feature>
<comment type="subcellular location">
    <subcellularLocation>
        <location evidence="1">Membrane</location>
        <topology evidence="1">Multi-pass membrane protein</topology>
    </subcellularLocation>
</comment>
<dbReference type="NCBIfam" id="TIGR00879">
    <property type="entry name" value="SP"/>
    <property type="match status" value="1"/>
</dbReference>
<feature type="transmembrane region" description="Helical" evidence="8">
    <location>
        <begin position="97"/>
        <end position="117"/>
    </location>
</feature>
<evidence type="ECO:0000256" key="3">
    <source>
        <dbReference type="ARBA" id="ARBA00022448"/>
    </source>
</evidence>
<evidence type="ECO:0000259" key="9">
    <source>
        <dbReference type="PROSITE" id="PS50850"/>
    </source>
</evidence>
<keyword evidence="10" id="KW-0762">Sugar transport</keyword>
<dbReference type="Proteomes" id="UP000038010">
    <property type="component" value="Unassembled WGS sequence"/>
</dbReference>
<keyword evidence="5 8" id="KW-1133">Transmembrane helix</keyword>
<dbReference type="GeneID" id="28737592"/>
<evidence type="ECO:0000256" key="6">
    <source>
        <dbReference type="ARBA" id="ARBA00023136"/>
    </source>
</evidence>
<dbReference type="FunFam" id="1.20.1250.20:FF:000078">
    <property type="entry name" value="MFS maltose transporter, putative"/>
    <property type="match status" value="1"/>
</dbReference>
<dbReference type="PANTHER" id="PTHR48022">
    <property type="entry name" value="PLASTIDIC GLUCOSE TRANSPORTER 4"/>
    <property type="match status" value="1"/>
</dbReference>
<comment type="caution">
    <text evidence="10">The sequence shown here is derived from an EMBL/GenBank/DDBJ whole genome shotgun (WGS) entry which is preliminary data.</text>
</comment>
<evidence type="ECO:0000256" key="4">
    <source>
        <dbReference type="ARBA" id="ARBA00022692"/>
    </source>
</evidence>
<sequence length="535" mass="59498">MDKASETRIEHFDMASEEGSPEVTNTNTNLKITRDSYLENKKGIFVCLIISMALFEFGLDQGMVNGFQAMPGFLRDFGYQDSKLPGGWGISTTVQQLISSLVSAGMFFSTFLTGIITDKTGRKGGLWVAVALMFISVTVQIAAISVGALYAGRLILGFANGLFLTCAQLYMQETIPSNLRSLSYTFYQFWISFGALLGTVVNNETAKLFDRSSYRIPLGVLYIPAALLGVALFFLPETPRHIASHGNPEKAHRALRWLRDSSYSDMQVKEEMAEITHSIEVDKEMTEKVGYMEMFRSANLVRTLTSLGLGLFSAANGVPFVTQYGIYFFMLSGDQHPFRSGVILLCVGLIGAMLTPFFTGKVGKRWILMIGATLQAFCMLGIGLVYTVRGIDPFAGRVILSMTAIYLFVASGTTSPFSWQVATEVPSQRLRGHTLGFASSVTYLMGWSITFTIPYFINPTALNWGPKYAYIWFVTNLLIVVYTYFVVPETNKRTLEEIEEMYNQKVPVRKFPAFQCTASLQSRLEAVRESKGSQE</sequence>
<dbReference type="SUPFAM" id="SSF103473">
    <property type="entry name" value="MFS general substrate transporter"/>
    <property type="match status" value="1"/>
</dbReference>
<dbReference type="InterPro" id="IPR005828">
    <property type="entry name" value="MFS_sugar_transport-like"/>
</dbReference>
<dbReference type="Gene3D" id="1.20.1250.20">
    <property type="entry name" value="MFS general substrate transporter like domains"/>
    <property type="match status" value="1"/>
</dbReference>
<feature type="transmembrane region" description="Helical" evidence="8">
    <location>
        <begin position="366"/>
        <end position="388"/>
    </location>
</feature>
<dbReference type="VEuPathDB" id="FungiDB:AB675_5499"/>
<feature type="domain" description="Major facilitator superfamily (MFS) profile" evidence="9">
    <location>
        <begin position="46"/>
        <end position="491"/>
    </location>
</feature>
<gene>
    <name evidence="10" type="ORF">AB675_5499</name>
</gene>
<dbReference type="EMBL" id="LFJN01000008">
    <property type="protein sequence ID" value="KPI41877.1"/>
    <property type="molecule type" value="Genomic_DNA"/>
</dbReference>
<name>A0A0N1H6T6_9EURO</name>
<dbReference type="GO" id="GO:0016020">
    <property type="term" value="C:membrane"/>
    <property type="evidence" value="ECO:0007669"/>
    <property type="project" value="UniProtKB-SubCell"/>
</dbReference>
<accession>A0A0N1H6T6</accession>
<dbReference type="PROSITE" id="PS00217">
    <property type="entry name" value="SUGAR_TRANSPORT_2"/>
    <property type="match status" value="1"/>
</dbReference>
<dbReference type="RefSeq" id="XP_018001840.1">
    <property type="nucleotide sequence ID" value="XM_018145712.1"/>
</dbReference>
<dbReference type="AlphaFoldDB" id="A0A0N1H6T6"/>
<dbReference type="InterPro" id="IPR036259">
    <property type="entry name" value="MFS_trans_sf"/>
</dbReference>
<protein>
    <submittedName>
        <fullName evidence="10">Putative glucose transporter rco-3</fullName>
    </submittedName>
</protein>
<dbReference type="InterPro" id="IPR003663">
    <property type="entry name" value="Sugar/inositol_transpt"/>
</dbReference>
<keyword evidence="3 7" id="KW-0813">Transport</keyword>
<evidence type="ECO:0000256" key="5">
    <source>
        <dbReference type="ARBA" id="ARBA00022989"/>
    </source>
</evidence>
<feature type="transmembrane region" description="Helical" evidence="8">
    <location>
        <begin position="43"/>
        <end position="59"/>
    </location>
</feature>
<feature type="transmembrane region" description="Helical" evidence="8">
    <location>
        <begin position="469"/>
        <end position="487"/>
    </location>
</feature>
<feature type="transmembrane region" description="Helical" evidence="8">
    <location>
        <begin position="338"/>
        <end position="359"/>
    </location>
</feature>
<dbReference type="InterPro" id="IPR050360">
    <property type="entry name" value="MFS_Sugar_Transporters"/>
</dbReference>
<dbReference type="InterPro" id="IPR005829">
    <property type="entry name" value="Sugar_transporter_CS"/>
</dbReference>
<feature type="transmembrane region" description="Helical" evidence="8">
    <location>
        <begin position="150"/>
        <end position="170"/>
    </location>
</feature>
<evidence type="ECO:0000256" key="7">
    <source>
        <dbReference type="RuleBase" id="RU003346"/>
    </source>
</evidence>
<keyword evidence="4 8" id="KW-0812">Transmembrane</keyword>
<evidence type="ECO:0000313" key="11">
    <source>
        <dbReference type="Proteomes" id="UP000038010"/>
    </source>
</evidence>
<comment type="similarity">
    <text evidence="2 7">Belongs to the major facilitator superfamily. Sugar transporter (TC 2.A.1.1) family.</text>
</comment>
<dbReference type="Pfam" id="PF00083">
    <property type="entry name" value="Sugar_tr"/>
    <property type="match status" value="1"/>
</dbReference>
<dbReference type="GO" id="GO:0005351">
    <property type="term" value="F:carbohydrate:proton symporter activity"/>
    <property type="evidence" value="ECO:0007669"/>
    <property type="project" value="TreeGrafter"/>
</dbReference>
<evidence type="ECO:0000256" key="2">
    <source>
        <dbReference type="ARBA" id="ARBA00010992"/>
    </source>
</evidence>
<feature type="transmembrane region" description="Helical" evidence="8">
    <location>
        <begin position="435"/>
        <end position="457"/>
    </location>
</feature>
<keyword evidence="6 8" id="KW-0472">Membrane</keyword>
<proteinExistence type="inferred from homology"/>
<evidence type="ECO:0000256" key="8">
    <source>
        <dbReference type="SAM" id="Phobius"/>
    </source>
</evidence>
<keyword evidence="11" id="KW-1185">Reference proteome</keyword>
<organism evidence="10 11">
    <name type="scientific">Cyphellophora attinorum</name>
    <dbReference type="NCBI Taxonomy" id="1664694"/>
    <lineage>
        <taxon>Eukaryota</taxon>
        <taxon>Fungi</taxon>
        <taxon>Dikarya</taxon>
        <taxon>Ascomycota</taxon>
        <taxon>Pezizomycotina</taxon>
        <taxon>Eurotiomycetes</taxon>
        <taxon>Chaetothyriomycetidae</taxon>
        <taxon>Chaetothyriales</taxon>
        <taxon>Cyphellophoraceae</taxon>
        <taxon>Cyphellophora</taxon>
    </lineage>
</organism>
<dbReference type="PROSITE" id="PS50850">
    <property type="entry name" value="MFS"/>
    <property type="match status" value="1"/>
</dbReference>